<evidence type="ECO:0000259" key="5">
    <source>
        <dbReference type="Pfam" id="PF01406"/>
    </source>
</evidence>
<evidence type="ECO:0000313" key="7">
    <source>
        <dbReference type="Proteomes" id="UP000782843"/>
    </source>
</evidence>
<dbReference type="EMBL" id="JAGQLG010000044">
    <property type="protein sequence ID" value="MCA9382018.1"/>
    <property type="molecule type" value="Genomic_DNA"/>
</dbReference>
<dbReference type="GO" id="GO:0005829">
    <property type="term" value="C:cytosol"/>
    <property type="evidence" value="ECO:0007669"/>
    <property type="project" value="TreeGrafter"/>
</dbReference>
<gene>
    <name evidence="6" type="ORF">KC660_01265</name>
</gene>
<dbReference type="AlphaFoldDB" id="A0A955RHS5"/>
<evidence type="ECO:0000256" key="2">
    <source>
        <dbReference type="ARBA" id="ARBA00022598"/>
    </source>
</evidence>
<dbReference type="SUPFAM" id="SSF52374">
    <property type="entry name" value="Nucleotidylyl transferase"/>
    <property type="match status" value="1"/>
</dbReference>
<reference evidence="6" key="2">
    <citation type="journal article" date="2021" name="Microbiome">
        <title>Successional dynamics and alternative stable states in a saline activated sludge microbial community over 9 years.</title>
        <authorList>
            <person name="Wang Y."/>
            <person name="Ye J."/>
            <person name="Ju F."/>
            <person name="Liu L."/>
            <person name="Boyd J.A."/>
            <person name="Deng Y."/>
            <person name="Parks D.H."/>
            <person name="Jiang X."/>
            <person name="Yin X."/>
            <person name="Woodcroft B.J."/>
            <person name="Tyson G.W."/>
            <person name="Hugenholtz P."/>
            <person name="Polz M.F."/>
            <person name="Zhang T."/>
        </authorList>
    </citation>
    <scope>NUCLEOTIDE SEQUENCE</scope>
    <source>
        <strain evidence="6">HKST-UBA10</strain>
    </source>
</reference>
<dbReference type="InterPro" id="IPR024909">
    <property type="entry name" value="Cys-tRNA/MSH_ligase"/>
</dbReference>
<dbReference type="GO" id="GO:0006423">
    <property type="term" value="P:cysteinyl-tRNA aminoacylation"/>
    <property type="evidence" value="ECO:0007669"/>
    <property type="project" value="TreeGrafter"/>
</dbReference>
<dbReference type="Pfam" id="PF01406">
    <property type="entry name" value="tRNA-synt_1e"/>
    <property type="match status" value="1"/>
</dbReference>
<organism evidence="6 7">
    <name type="scientific">Candidatus Dojkabacteria bacterium</name>
    <dbReference type="NCBI Taxonomy" id="2099670"/>
    <lineage>
        <taxon>Bacteria</taxon>
        <taxon>Candidatus Dojkabacteria</taxon>
    </lineage>
</organism>
<keyword evidence="3" id="KW-0547">Nucleotide-binding</keyword>
<comment type="subunit">
    <text evidence="1">Monomer.</text>
</comment>
<sequence length="219" mass="25649">MMDYPQFKLYNTYKKEKEIFVSEHKGLVNMYVCGLTVYEQTHIGHAHMYTIVDFLSRFLTYTDYEVKQVRNYTDVGHLVSDADEGEDKMEKGARKSGVDPWQLADQMIGVAEEFFHELGVIEPTFKPRATENVDVMIEMIEDLIKKGYAYVTKEAIYFDVRKFPDYELYTGQKFDEKLTAARGDVQTGSQKKFPADFSLWFFTVGRFENHIMKWDSPWG</sequence>
<dbReference type="InterPro" id="IPR014729">
    <property type="entry name" value="Rossmann-like_a/b/a_fold"/>
</dbReference>
<name>A0A955RHS5_9BACT</name>
<comment type="caution">
    <text evidence="6">The sequence shown here is derived from an EMBL/GenBank/DDBJ whole genome shotgun (WGS) entry which is preliminary data.</text>
</comment>
<protein>
    <submittedName>
        <fullName evidence="6">Class I tRNA ligase family protein</fullName>
    </submittedName>
</protein>
<dbReference type="Gene3D" id="3.40.50.620">
    <property type="entry name" value="HUPs"/>
    <property type="match status" value="1"/>
</dbReference>
<evidence type="ECO:0000313" key="6">
    <source>
        <dbReference type="EMBL" id="MCA9382018.1"/>
    </source>
</evidence>
<dbReference type="PRINTS" id="PR00983">
    <property type="entry name" value="TRNASYNTHCYS"/>
</dbReference>
<dbReference type="PANTHER" id="PTHR10890:SF3">
    <property type="entry name" value="CYSTEINE--TRNA LIGASE, CYTOPLASMIC"/>
    <property type="match status" value="1"/>
</dbReference>
<reference evidence="6" key="1">
    <citation type="submission" date="2020-04" db="EMBL/GenBank/DDBJ databases">
        <authorList>
            <person name="Zhang T."/>
        </authorList>
    </citation>
    <scope>NUCLEOTIDE SEQUENCE</scope>
    <source>
        <strain evidence="6">HKST-UBA10</strain>
    </source>
</reference>
<keyword evidence="2 6" id="KW-0436">Ligase</keyword>
<feature type="domain" description="tRNA synthetases class I catalytic" evidence="5">
    <location>
        <begin position="21"/>
        <end position="219"/>
    </location>
</feature>
<evidence type="ECO:0000256" key="3">
    <source>
        <dbReference type="ARBA" id="ARBA00022741"/>
    </source>
</evidence>
<proteinExistence type="predicted"/>
<accession>A0A955RHS5</accession>
<feature type="non-terminal residue" evidence="6">
    <location>
        <position position="219"/>
    </location>
</feature>
<dbReference type="PANTHER" id="PTHR10890">
    <property type="entry name" value="CYSTEINYL-TRNA SYNTHETASE"/>
    <property type="match status" value="1"/>
</dbReference>
<dbReference type="GO" id="GO:0004817">
    <property type="term" value="F:cysteine-tRNA ligase activity"/>
    <property type="evidence" value="ECO:0007669"/>
    <property type="project" value="TreeGrafter"/>
</dbReference>
<dbReference type="Proteomes" id="UP000782843">
    <property type="component" value="Unassembled WGS sequence"/>
</dbReference>
<evidence type="ECO:0000256" key="1">
    <source>
        <dbReference type="ARBA" id="ARBA00011245"/>
    </source>
</evidence>
<evidence type="ECO:0000256" key="4">
    <source>
        <dbReference type="ARBA" id="ARBA00022840"/>
    </source>
</evidence>
<keyword evidence="4" id="KW-0067">ATP-binding</keyword>
<dbReference type="GO" id="GO:0005524">
    <property type="term" value="F:ATP binding"/>
    <property type="evidence" value="ECO:0007669"/>
    <property type="project" value="UniProtKB-KW"/>
</dbReference>
<dbReference type="InterPro" id="IPR032678">
    <property type="entry name" value="tRNA-synt_1_cat_dom"/>
</dbReference>